<dbReference type="Pfam" id="PF20567">
    <property type="entry name" value="DUF6776"/>
    <property type="match status" value="1"/>
</dbReference>
<protein>
    <submittedName>
        <fullName evidence="3">Uncharacterized protein</fullName>
    </submittedName>
</protein>
<accession>A0A432VVA3</accession>
<dbReference type="AlphaFoldDB" id="A0A432VVA3"/>
<name>A0A432VVA3_9GAMM</name>
<reference evidence="4" key="1">
    <citation type="journal article" date="2018" name="Front. Microbiol.">
        <title>Genome-Based Analysis Reveals the Taxonomy and Diversity of the Family Idiomarinaceae.</title>
        <authorList>
            <person name="Liu Y."/>
            <person name="Lai Q."/>
            <person name="Shao Z."/>
        </authorList>
    </citation>
    <scope>NUCLEOTIDE SEQUENCE [LARGE SCALE GENOMIC DNA]</scope>
    <source>
        <strain evidence="4">GBPy7</strain>
    </source>
</reference>
<evidence type="ECO:0000256" key="2">
    <source>
        <dbReference type="SAM" id="MobiDB-lite"/>
    </source>
</evidence>
<comment type="caution">
    <text evidence="3">The sequence shown here is derived from an EMBL/GenBank/DDBJ whole genome shotgun (WGS) entry which is preliminary data.</text>
</comment>
<dbReference type="EMBL" id="PIPJ01000005">
    <property type="protein sequence ID" value="RUO20381.1"/>
    <property type="molecule type" value="Genomic_DNA"/>
</dbReference>
<dbReference type="Proteomes" id="UP000288395">
    <property type="component" value="Unassembled WGS sequence"/>
</dbReference>
<feature type="coiled-coil region" evidence="1">
    <location>
        <begin position="40"/>
        <end position="109"/>
    </location>
</feature>
<feature type="region of interest" description="Disordered" evidence="2">
    <location>
        <begin position="234"/>
        <end position="262"/>
    </location>
</feature>
<sequence>MLKSRDNAKAVSVRSQQILLSLAIAALLLVVGYLVGNTRLIHLEQQTVLLENQRESLHERTSRLEYQVNILQVELDIERAATQSLQNELRQAQDENATIRRELAFYQRVVAPDLTADGITIDSMVVSELLASNSYYFRLILLQMERIEQFAQGSIVLTLRGFEGDQRKEYNVFELAGIDESEARFVMNYFSLTEGNFALPDGFIPETLHVQVRSQQGRQTERSYQWRQLFANETLEAPAETPEAPTERINTTNGANDSEDKG</sequence>
<organism evidence="3 4">
    <name type="scientific">Aliidiomarina iranensis</name>
    <dbReference type="NCBI Taxonomy" id="1434071"/>
    <lineage>
        <taxon>Bacteria</taxon>
        <taxon>Pseudomonadati</taxon>
        <taxon>Pseudomonadota</taxon>
        <taxon>Gammaproteobacteria</taxon>
        <taxon>Alteromonadales</taxon>
        <taxon>Idiomarinaceae</taxon>
        <taxon>Aliidiomarina</taxon>
    </lineage>
</organism>
<dbReference type="OrthoDB" id="7056878at2"/>
<evidence type="ECO:0000256" key="1">
    <source>
        <dbReference type="SAM" id="Coils"/>
    </source>
</evidence>
<keyword evidence="4" id="KW-1185">Reference proteome</keyword>
<evidence type="ECO:0000313" key="4">
    <source>
        <dbReference type="Proteomes" id="UP000288395"/>
    </source>
</evidence>
<proteinExistence type="predicted"/>
<gene>
    <name evidence="3" type="ORF">CWE08_07885</name>
</gene>
<evidence type="ECO:0000313" key="3">
    <source>
        <dbReference type="EMBL" id="RUO20381.1"/>
    </source>
</evidence>
<dbReference type="RefSeq" id="WP_126767322.1">
    <property type="nucleotide sequence ID" value="NZ_PIPJ01000005.1"/>
</dbReference>
<dbReference type="InterPro" id="IPR046703">
    <property type="entry name" value="DUF6776"/>
</dbReference>
<keyword evidence="1" id="KW-0175">Coiled coil</keyword>
<feature type="compositionally biased region" description="Low complexity" evidence="2">
    <location>
        <begin position="234"/>
        <end position="244"/>
    </location>
</feature>